<proteinExistence type="predicted"/>
<dbReference type="InterPro" id="IPR036397">
    <property type="entry name" value="RNaseH_sf"/>
</dbReference>
<dbReference type="Proteomes" id="UP000078116">
    <property type="component" value="Unassembled WGS sequence"/>
</dbReference>
<organism evidence="3 5">
    <name type="scientific">Paraburkholderia ginsengiterrae</name>
    <dbReference type="NCBI Taxonomy" id="1462993"/>
    <lineage>
        <taxon>Bacteria</taxon>
        <taxon>Pseudomonadati</taxon>
        <taxon>Pseudomonadota</taxon>
        <taxon>Betaproteobacteria</taxon>
        <taxon>Burkholderiales</taxon>
        <taxon>Burkholderiaceae</taxon>
        <taxon>Paraburkholderia</taxon>
    </lineage>
</organism>
<dbReference type="RefSeq" id="WP_064271360.1">
    <property type="nucleotide sequence ID" value="NZ_LXJZ01000213.1"/>
</dbReference>
<dbReference type="EMBL" id="LXJZ01000213">
    <property type="protein sequence ID" value="OAJ53582.1"/>
    <property type="molecule type" value="Genomic_DNA"/>
</dbReference>
<evidence type="ECO:0000313" key="2">
    <source>
        <dbReference type="EMBL" id="OAJ53582.1"/>
    </source>
</evidence>
<evidence type="ECO:0008006" key="6">
    <source>
        <dbReference type="Google" id="ProtNLM"/>
    </source>
</evidence>
<protein>
    <recommendedName>
        <fullName evidence="6">Integrase catalytic domain-containing protein</fullName>
    </recommendedName>
</protein>
<dbReference type="EMBL" id="LXKA01000342">
    <property type="protein sequence ID" value="OAJ55311.1"/>
    <property type="molecule type" value="Genomic_DNA"/>
</dbReference>
<dbReference type="STRING" id="1462993.A6V36_36985"/>
<reference evidence="4 5" key="1">
    <citation type="submission" date="2016-04" db="EMBL/GenBank/DDBJ databases">
        <title>Reclassification of Paraburkholderia panaciterrae (Farh et al. 2015) Dobritsa &amp; Samadpour 2016 as a later homotypic synonym of Paraburkholderia ginsengiterrae (Farh et al. 2015) Dobritsa &amp; Samadpour 2016.</title>
        <authorList>
            <person name="Dobritsa A.P."/>
            <person name="Kutumbaka K."/>
            <person name="Samadpour M."/>
        </authorList>
    </citation>
    <scope>NUCLEOTIDE SEQUENCE [LARGE SCALE GENOMIC DNA]</scope>
    <source>
        <strain evidence="3 5">DCY85</strain>
        <strain evidence="2 4">DCY85-1</strain>
    </source>
</reference>
<name>A0A1A9N227_9BURK</name>
<evidence type="ECO:0000313" key="4">
    <source>
        <dbReference type="Proteomes" id="UP000077961"/>
    </source>
</evidence>
<sequence>MKTMAFGELRFDRQSIPDELCDVTGWPRADDSALPPEDRDLVARRMQAMTLFVDRQTSLREISRLTGVRFNDLYRLFGRCVAMHDDGRIFGMRALIPYCHTFGYQRSAAVTHSREGEKGGASGAFAQLLRHYPDIAQWVERKVGERQRKSGGRHEVQRNLRRLHRGFLEQCRRAGIAPHEYPFNREHLGERSLATHIRRLETRHFDASARASGASQIAHAWEDADKYVRKPVAHPFDVVEFDGHKIDLRITLRIDDPLGFETLLALHRIWILIVLDVATRAVIGYSLALGKEYNKDDIAETLQATLKPHERRAVRIPGLRVRHGGGFPSEVIPETAWACWSTLRFDAAKAHFANATLDRLTGVVGCWTDNGPLSEKNERAFVERFFDQIASHFAHRLPGTTGRAPQAVERALNDVDRDLSLLMSLDELEDVIDVVLADYNGEPHSALGGRTPLEAMRFFLARDSGSIRALPVARRNTLCLLQEARVVTIRGSAKQGVRPHINFEYVRYSNSILSSNASLIGKQLRVYFNVKDIRHVHAFFMDGSELGMLTALRPWCFSQHSLRVRQEIFKLVHQRKLAYRDGEDPVEAWFAYKKAEAGNHKRSANDLARMLTDRAKSHEVPTMEPGHASPDESLLPEETRAQSRSPQPSIRLTRIFTFS</sequence>
<evidence type="ECO:0000313" key="5">
    <source>
        <dbReference type="Proteomes" id="UP000078116"/>
    </source>
</evidence>
<gene>
    <name evidence="2" type="ORF">A6V36_36985</name>
    <name evidence="3" type="ORF">A6V37_33050</name>
</gene>
<dbReference type="InterPro" id="IPR012337">
    <property type="entry name" value="RNaseH-like_sf"/>
</dbReference>
<feature type="region of interest" description="Disordered" evidence="1">
    <location>
        <begin position="616"/>
        <end position="649"/>
    </location>
</feature>
<dbReference type="Gene3D" id="3.30.420.10">
    <property type="entry name" value="Ribonuclease H-like superfamily/Ribonuclease H"/>
    <property type="match status" value="1"/>
</dbReference>
<comment type="caution">
    <text evidence="3">The sequence shown here is derived from an EMBL/GenBank/DDBJ whole genome shotgun (WGS) entry which is preliminary data.</text>
</comment>
<dbReference type="Proteomes" id="UP000077961">
    <property type="component" value="Unassembled WGS sequence"/>
</dbReference>
<dbReference type="GO" id="GO:0003676">
    <property type="term" value="F:nucleic acid binding"/>
    <property type="evidence" value="ECO:0007669"/>
    <property type="project" value="InterPro"/>
</dbReference>
<evidence type="ECO:0000256" key="1">
    <source>
        <dbReference type="SAM" id="MobiDB-lite"/>
    </source>
</evidence>
<evidence type="ECO:0000313" key="3">
    <source>
        <dbReference type="EMBL" id="OAJ55311.1"/>
    </source>
</evidence>
<dbReference type="AlphaFoldDB" id="A0A1A9N227"/>
<dbReference type="SUPFAM" id="SSF53098">
    <property type="entry name" value="Ribonuclease H-like"/>
    <property type="match status" value="1"/>
</dbReference>
<accession>A0A1A9N227</accession>
<keyword evidence="4" id="KW-1185">Reference proteome</keyword>